<dbReference type="Gene3D" id="1.10.1660.10">
    <property type="match status" value="1"/>
</dbReference>
<dbReference type="STRING" id="1884381.SAMN05518846_103371"/>
<keyword evidence="1 4" id="KW-0238">DNA-binding</keyword>
<reference evidence="5" key="1">
    <citation type="submission" date="2016-10" db="EMBL/GenBank/DDBJ databases">
        <authorList>
            <person name="Varghese N."/>
            <person name="Submissions S."/>
        </authorList>
    </citation>
    <scope>NUCLEOTIDE SEQUENCE [LARGE SCALE GENOMIC DNA]</scope>
    <source>
        <strain evidence="5">OK042</strain>
    </source>
</reference>
<keyword evidence="2" id="KW-0175">Coiled coil</keyword>
<proteinExistence type="predicted"/>
<accession>A0A1I3RF86</accession>
<dbReference type="GO" id="GO:0003677">
    <property type="term" value="F:DNA binding"/>
    <property type="evidence" value="ECO:0007669"/>
    <property type="project" value="UniProtKB-KW"/>
</dbReference>
<feature type="coiled-coil region" evidence="2">
    <location>
        <begin position="114"/>
        <end position="148"/>
    </location>
</feature>
<dbReference type="PROSITE" id="PS50937">
    <property type="entry name" value="HTH_MERR_2"/>
    <property type="match status" value="1"/>
</dbReference>
<dbReference type="CDD" id="cd00592">
    <property type="entry name" value="HTH_MerR-like"/>
    <property type="match status" value="1"/>
</dbReference>
<dbReference type="InterPro" id="IPR009061">
    <property type="entry name" value="DNA-bd_dom_put_sf"/>
</dbReference>
<dbReference type="RefSeq" id="WP_170184342.1">
    <property type="nucleotide sequence ID" value="NZ_BJOE01000006.1"/>
</dbReference>
<feature type="domain" description="HTH merR-type" evidence="3">
    <location>
        <begin position="1"/>
        <end position="71"/>
    </location>
</feature>
<organism evidence="4 5">
    <name type="scientific">Brevibacillus centrosporus</name>
    <dbReference type="NCBI Taxonomy" id="54910"/>
    <lineage>
        <taxon>Bacteria</taxon>
        <taxon>Bacillati</taxon>
        <taxon>Bacillota</taxon>
        <taxon>Bacilli</taxon>
        <taxon>Bacillales</taxon>
        <taxon>Paenibacillaceae</taxon>
        <taxon>Brevibacillus</taxon>
    </lineage>
</organism>
<dbReference type="Proteomes" id="UP000198915">
    <property type="component" value="Unassembled WGS sequence"/>
</dbReference>
<dbReference type="Pfam" id="PF13411">
    <property type="entry name" value="MerR_1"/>
    <property type="match status" value="1"/>
</dbReference>
<dbReference type="SUPFAM" id="SSF46955">
    <property type="entry name" value="Putative DNA-binding domain"/>
    <property type="match status" value="1"/>
</dbReference>
<sequence>MYKIDEVAQKTKLTKRALRYYEELGLVSPSGRTEGGYRMYTDADVEQILHIIDMRDLLGASLAEIKEMVELGRLYEEQREFYNKHYKNRDLDGPELLERIEMLQKLEDTLTPQRDFLQTKIARMQELLADFDNKLERIVSKRTELTEEFKGVNNC</sequence>
<dbReference type="GO" id="GO:0003700">
    <property type="term" value="F:DNA-binding transcription factor activity"/>
    <property type="evidence" value="ECO:0007669"/>
    <property type="project" value="InterPro"/>
</dbReference>
<evidence type="ECO:0000259" key="3">
    <source>
        <dbReference type="PROSITE" id="PS50937"/>
    </source>
</evidence>
<dbReference type="PANTHER" id="PTHR30204:SF58">
    <property type="entry name" value="HTH-TYPE TRANSCRIPTIONAL REGULATOR YFMP"/>
    <property type="match status" value="1"/>
</dbReference>
<keyword evidence="5" id="KW-1185">Reference proteome</keyword>
<dbReference type="SMART" id="SM00422">
    <property type="entry name" value="HTH_MERR"/>
    <property type="match status" value="1"/>
</dbReference>
<evidence type="ECO:0000313" key="4">
    <source>
        <dbReference type="EMBL" id="SFJ44011.1"/>
    </source>
</evidence>
<evidence type="ECO:0000256" key="1">
    <source>
        <dbReference type="ARBA" id="ARBA00023125"/>
    </source>
</evidence>
<evidence type="ECO:0000313" key="5">
    <source>
        <dbReference type="Proteomes" id="UP000198915"/>
    </source>
</evidence>
<evidence type="ECO:0000256" key="2">
    <source>
        <dbReference type="SAM" id="Coils"/>
    </source>
</evidence>
<protein>
    <submittedName>
        <fullName evidence="4">DNA-binding transcriptional regulator, MerR family</fullName>
    </submittedName>
</protein>
<gene>
    <name evidence="4" type="ORF">SAMN05518846_103371</name>
</gene>
<name>A0A1I3RF86_9BACL</name>
<dbReference type="InterPro" id="IPR000551">
    <property type="entry name" value="MerR-type_HTH_dom"/>
</dbReference>
<dbReference type="InterPro" id="IPR047057">
    <property type="entry name" value="MerR_fam"/>
</dbReference>
<dbReference type="EMBL" id="FORT01000003">
    <property type="protein sequence ID" value="SFJ44011.1"/>
    <property type="molecule type" value="Genomic_DNA"/>
</dbReference>
<dbReference type="AlphaFoldDB" id="A0A1I3RF86"/>
<dbReference type="PANTHER" id="PTHR30204">
    <property type="entry name" value="REDOX-CYCLING DRUG-SENSING TRANSCRIPTIONAL ACTIVATOR SOXR"/>
    <property type="match status" value="1"/>
</dbReference>